<proteinExistence type="predicted"/>
<protein>
    <submittedName>
        <fullName evidence="1">30784_t:CDS:1</fullName>
    </submittedName>
</protein>
<dbReference type="EMBL" id="CAJVQB010067817">
    <property type="protein sequence ID" value="CAG8842066.1"/>
    <property type="molecule type" value="Genomic_DNA"/>
</dbReference>
<evidence type="ECO:0000313" key="2">
    <source>
        <dbReference type="Proteomes" id="UP000789901"/>
    </source>
</evidence>
<name>A0ABN7WWL2_GIGMA</name>
<accession>A0ABN7WWL2</accession>
<organism evidence="1 2">
    <name type="scientific">Gigaspora margarita</name>
    <dbReference type="NCBI Taxonomy" id="4874"/>
    <lineage>
        <taxon>Eukaryota</taxon>
        <taxon>Fungi</taxon>
        <taxon>Fungi incertae sedis</taxon>
        <taxon>Mucoromycota</taxon>
        <taxon>Glomeromycotina</taxon>
        <taxon>Glomeromycetes</taxon>
        <taxon>Diversisporales</taxon>
        <taxon>Gigasporaceae</taxon>
        <taxon>Gigaspora</taxon>
    </lineage>
</organism>
<reference evidence="1 2" key="1">
    <citation type="submission" date="2021-06" db="EMBL/GenBank/DDBJ databases">
        <authorList>
            <person name="Kallberg Y."/>
            <person name="Tangrot J."/>
            <person name="Rosling A."/>
        </authorList>
    </citation>
    <scope>NUCLEOTIDE SEQUENCE [LARGE SCALE GENOMIC DNA]</scope>
    <source>
        <strain evidence="1 2">120-4 pot B 10/14</strain>
    </source>
</reference>
<dbReference type="Proteomes" id="UP000789901">
    <property type="component" value="Unassembled WGS sequence"/>
</dbReference>
<evidence type="ECO:0000313" key="1">
    <source>
        <dbReference type="EMBL" id="CAG8842066.1"/>
    </source>
</evidence>
<feature type="non-terminal residue" evidence="1">
    <location>
        <position position="117"/>
    </location>
</feature>
<comment type="caution">
    <text evidence="1">The sequence shown here is derived from an EMBL/GenBank/DDBJ whole genome shotgun (WGS) entry which is preliminary data.</text>
</comment>
<sequence>ENQMIMSILSEQHSRVLKKDAKIAEFLGEKIKKKNLMPKYIKDIEIEELCQKLAFALTETSEIDYGNKELKQQIFNVIEVHLKRNNTKNTKKEKENEELKVCVRILESKKIEEKGVE</sequence>
<feature type="non-terminal residue" evidence="1">
    <location>
        <position position="1"/>
    </location>
</feature>
<keyword evidence="2" id="KW-1185">Reference proteome</keyword>
<gene>
    <name evidence="1" type="ORF">GMARGA_LOCUS35791</name>
</gene>